<dbReference type="OrthoDB" id="9781367at2"/>
<evidence type="ECO:0000256" key="2">
    <source>
        <dbReference type="ARBA" id="ARBA00022676"/>
    </source>
</evidence>
<evidence type="ECO:0000259" key="5">
    <source>
        <dbReference type="Pfam" id="PF00535"/>
    </source>
</evidence>
<gene>
    <name evidence="6" type="ORF">C0Q88_10975</name>
</gene>
<feature type="domain" description="Glycosyltransferase 2-like" evidence="5">
    <location>
        <begin position="22"/>
        <end position="188"/>
    </location>
</feature>
<dbReference type="PANTHER" id="PTHR43179:SF12">
    <property type="entry name" value="GALACTOFURANOSYLTRANSFERASE GLFT2"/>
    <property type="match status" value="1"/>
</dbReference>
<organism evidence="6 7">
    <name type="scientific">Ralstonia pickettii</name>
    <name type="common">Burkholderia pickettii</name>
    <dbReference type="NCBI Taxonomy" id="329"/>
    <lineage>
        <taxon>Bacteria</taxon>
        <taxon>Pseudomonadati</taxon>
        <taxon>Pseudomonadota</taxon>
        <taxon>Betaproteobacteria</taxon>
        <taxon>Burkholderiales</taxon>
        <taxon>Burkholderiaceae</taxon>
        <taxon>Ralstonia</taxon>
    </lineage>
</organism>
<keyword evidence="3 6" id="KW-0808">Transferase</keyword>
<dbReference type="CDD" id="cd00761">
    <property type="entry name" value="Glyco_tranf_GTA_type"/>
    <property type="match status" value="1"/>
</dbReference>
<evidence type="ECO:0000256" key="3">
    <source>
        <dbReference type="ARBA" id="ARBA00022679"/>
    </source>
</evidence>
<dbReference type="RefSeq" id="WP_102065565.1">
    <property type="nucleotide sequence ID" value="NZ_PKQE01000002.1"/>
</dbReference>
<dbReference type="InterPro" id="IPR001173">
    <property type="entry name" value="Glyco_trans_2-like"/>
</dbReference>
<comment type="similarity">
    <text evidence="1">Belongs to the glycosyltransferase 2 family.</text>
</comment>
<proteinExistence type="inferred from homology"/>
<evidence type="ECO:0000313" key="7">
    <source>
        <dbReference type="Proteomes" id="UP000234456"/>
    </source>
</evidence>
<evidence type="ECO:0000313" key="6">
    <source>
        <dbReference type="EMBL" id="PLC42482.1"/>
    </source>
</evidence>
<dbReference type="Proteomes" id="UP000234456">
    <property type="component" value="Unassembled WGS sequence"/>
</dbReference>
<accession>A0A2N4TS01</accession>
<keyword evidence="4" id="KW-1133">Transmembrane helix</keyword>
<dbReference type="EMBL" id="PKQE01000002">
    <property type="protein sequence ID" value="PLC42482.1"/>
    <property type="molecule type" value="Genomic_DNA"/>
</dbReference>
<keyword evidence="4" id="KW-0812">Transmembrane</keyword>
<feature type="transmembrane region" description="Helical" evidence="4">
    <location>
        <begin position="289"/>
        <end position="307"/>
    </location>
</feature>
<reference evidence="6 7" key="1">
    <citation type="submission" date="2017-12" db="EMBL/GenBank/DDBJ databases">
        <title>Draft genome sequence of Ralstonia pickettii 52.</title>
        <authorList>
            <person name="Zheng B."/>
        </authorList>
    </citation>
    <scope>NUCLEOTIDE SEQUENCE [LARGE SCALE GENOMIC DNA]</scope>
    <source>
        <strain evidence="6 7">52</strain>
    </source>
</reference>
<protein>
    <submittedName>
        <fullName evidence="6">Glycosyl transferase family 2</fullName>
    </submittedName>
</protein>
<dbReference type="Pfam" id="PF00535">
    <property type="entry name" value="Glycos_transf_2"/>
    <property type="match status" value="1"/>
</dbReference>
<dbReference type="SUPFAM" id="SSF53448">
    <property type="entry name" value="Nucleotide-diphospho-sugar transferases"/>
    <property type="match status" value="1"/>
</dbReference>
<dbReference type="AlphaFoldDB" id="A0A2N4TS01"/>
<dbReference type="InterPro" id="IPR029044">
    <property type="entry name" value="Nucleotide-diphossugar_trans"/>
</dbReference>
<sequence length="350" mass="39002">MNQPMPFDVSSVTPVQGAPAISVVIATWRRPQMLQRCLDGLRAQTFDAHRLELVVADDGPDDATRAVVDGFAAASPGWRVQYVPVRETQGPAAARNRGWRAATGDIIAFTDDDTIPAPTWLAEGWRVMTTAEGVAGAENGGPPDAATGAVRMPLPERPTDYERDASGLTRAEFVTANCFVRRAMLERVGGFDERFRLAWREDSDLQFRILDAGGRIVQAPRALMHHPVRPAPWGVSVSQQRKVFYDALLYKKHPQRYRTRIRPVPPWHYYGVGAAVVVALAALTAHLPWVAAAAAVVWLALTLRFTAMRLQGTAHTVRHVLEMFWTSIAIPPLALYWRLRGAWHFRVWFL</sequence>
<feature type="transmembrane region" description="Helical" evidence="4">
    <location>
        <begin position="319"/>
        <end position="339"/>
    </location>
</feature>
<dbReference type="PANTHER" id="PTHR43179">
    <property type="entry name" value="RHAMNOSYLTRANSFERASE WBBL"/>
    <property type="match status" value="1"/>
</dbReference>
<feature type="transmembrane region" description="Helical" evidence="4">
    <location>
        <begin position="267"/>
        <end position="283"/>
    </location>
</feature>
<evidence type="ECO:0000256" key="4">
    <source>
        <dbReference type="SAM" id="Phobius"/>
    </source>
</evidence>
<evidence type="ECO:0000256" key="1">
    <source>
        <dbReference type="ARBA" id="ARBA00006739"/>
    </source>
</evidence>
<dbReference type="GO" id="GO:0016757">
    <property type="term" value="F:glycosyltransferase activity"/>
    <property type="evidence" value="ECO:0007669"/>
    <property type="project" value="UniProtKB-KW"/>
</dbReference>
<name>A0A2N4TS01_RALPI</name>
<keyword evidence="2" id="KW-0328">Glycosyltransferase</keyword>
<comment type="caution">
    <text evidence="6">The sequence shown here is derived from an EMBL/GenBank/DDBJ whole genome shotgun (WGS) entry which is preliminary data.</text>
</comment>
<dbReference type="Gene3D" id="3.90.550.10">
    <property type="entry name" value="Spore Coat Polysaccharide Biosynthesis Protein SpsA, Chain A"/>
    <property type="match status" value="1"/>
</dbReference>
<keyword evidence="4" id="KW-0472">Membrane</keyword>